<dbReference type="InterPro" id="IPR008775">
    <property type="entry name" value="Phytyl_CoA_dOase-like"/>
</dbReference>
<keyword evidence="2" id="KW-1185">Reference proteome</keyword>
<protein>
    <submittedName>
        <fullName evidence="1">Uncharacterized protein</fullName>
    </submittedName>
</protein>
<dbReference type="Pfam" id="PF05721">
    <property type="entry name" value="PhyH"/>
    <property type="match status" value="1"/>
</dbReference>
<name>A0ABR1G9L8_AURAN</name>
<accession>A0ABR1G9L8</accession>
<dbReference type="EMBL" id="JBBJCI010000039">
    <property type="protein sequence ID" value="KAK7249841.1"/>
    <property type="molecule type" value="Genomic_DNA"/>
</dbReference>
<reference evidence="1 2" key="1">
    <citation type="submission" date="2024-03" db="EMBL/GenBank/DDBJ databases">
        <title>Aureococcus anophagefferens CCMP1851 and Kratosvirus quantuckense: Draft genome of a second virus-susceptible host strain in the model system.</title>
        <authorList>
            <person name="Chase E."/>
            <person name="Truchon A.R."/>
            <person name="Schepens W."/>
            <person name="Wilhelm S.W."/>
        </authorList>
    </citation>
    <scope>NUCLEOTIDE SEQUENCE [LARGE SCALE GENOMIC DNA]</scope>
    <source>
        <strain evidence="1 2">CCMP1851</strain>
    </source>
</reference>
<dbReference type="Proteomes" id="UP001363151">
    <property type="component" value="Unassembled WGS sequence"/>
</dbReference>
<proteinExistence type="predicted"/>
<dbReference type="PANTHER" id="PTHR37563">
    <property type="entry name" value="PHYTANOYL-COA DIOXYGENASE FAMILY PROTEIN (AFU_ORTHOLOGUE AFUA_2G03330)"/>
    <property type="match status" value="1"/>
</dbReference>
<dbReference type="SUPFAM" id="SSF51197">
    <property type="entry name" value="Clavaminate synthase-like"/>
    <property type="match status" value="1"/>
</dbReference>
<dbReference type="PANTHER" id="PTHR37563:SF2">
    <property type="entry name" value="PHYTANOYL-COA DIOXYGENASE FAMILY PROTEIN (AFU_ORTHOLOGUE AFUA_2G03330)"/>
    <property type="match status" value="1"/>
</dbReference>
<evidence type="ECO:0000313" key="1">
    <source>
        <dbReference type="EMBL" id="KAK7249841.1"/>
    </source>
</evidence>
<sequence>MLGRGLLFATGAPAASAAYVLLHTPTTAPSPDARFEANRCATRDEGLARLRADGFATVPGVDCARLASTLDSRRRRQKAVEVSKGRLHYDLVHSRHRDDADLRRSIEALAGPLRDMAEAYCETRRVKLTQVQFLDSLPGSAAQIWHSDNAARGLTFMLPLEAIRCDMGPTEVLPRSHASWAAFPTTRALACGPVETGDALVFDARLLHRGGANGSRARRRVLVLRYDVSDPPGTGLLGTALRRVVAHAWAQLSDLS</sequence>
<dbReference type="InterPro" id="IPR051961">
    <property type="entry name" value="Fungal_Metabolite_Diox"/>
</dbReference>
<organism evidence="1 2">
    <name type="scientific">Aureococcus anophagefferens</name>
    <name type="common">Harmful bloom alga</name>
    <dbReference type="NCBI Taxonomy" id="44056"/>
    <lineage>
        <taxon>Eukaryota</taxon>
        <taxon>Sar</taxon>
        <taxon>Stramenopiles</taxon>
        <taxon>Ochrophyta</taxon>
        <taxon>Pelagophyceae</taxon>
        <taxon>Pelagomonadales</taxon>
        <taxon>Pelagomonadaceae</taxon>
        <taxon>Aureococcus</taxon>
    </lineage>
</organism>
<dbReference type="Gene3D" id="2.60.120.620">
    <property type="entry name" value="q2cbj1_9rhob like domain"/>
    <property type="match status" value="1"/>
</dbReference>
<gene>
    <name evidence="1" type="ORF">SO694_00005153</name>
</gene>
<dbReference type="KEGG" id="aaf:AURANDRAFT_67571"/>
<comment type="caution">
    <text evidence="1">The sequence shown here is derived from an EMBL/GenBank/DDBJ whole genome shotgun (WGS) entry which is preliminary data.</text>
</comment>
<evidence type="ECO:0000313" key="2">
    <source>
        <dbReference type="Proteomes" id="UP001363151"/>
    </source>
</evidence>